<protein>
    <submittedName>
        <fullName evidence="1">Uncharacterized protein</fullName>
    </submittedName>
</protein>
<evidence type="ECO:0000313" key="2">
    <source>
        <dbReference type="Proteomes" id="UP000008177"/>
    </source>
</evidence>
<reference evidence="2" key="1">
    <citation type="journal article" date="2011" name="PLoS Genet.">
        <title>Genomic analysis of the necrotrophic fungal pathogens Sclerotinia sclerotiorum and Botrytis cinerea.</title>
        <authorList>
            <person name="Amselem J."/>
            <person name="Cuomo C.A."/>
            <person name="van Kan J.A."/>
            <person name="Viaud M."/>
            <person name="Benito E.P."/>
            <person name="Couloux A."/>
            <person name="Coutinho P.M."/>
            <person name="de Vries R.P."/>
            <person name="Dyer P.S."/>
            <person name="Fillinger S."/>
            <person name="Fournier E."/>
            <person name="Gout L."/>
            <person name="Hahn M."/>
            <person name="Kohn L."/>
            <person name="Lapalu N."/>
            <person name="Plummer K.M."/>
            <person name="Pradier J.M."/>
            <person name="Quevillon E."/>
            <person name="Sharon A."/>
            <person name="Simon A."/>
            <person name="ten Have A."/>
            <person name="Tudzynski B."/>
            <person name="Tudzynski P."/>
            <person name="Wincker P."/>
            <person name="Andrew M."/>
            <person name="Anthouard V."/>
            <person name="Beever R.E."/>
            <person name="Beffa R."/>
            <person name="Benoit I."/>
            <person name="Bouzid O."/>
            <person name="Brault B."/>
            <person name="Chen Z."/>
            <person name="Choquer M."/>
            <person name="Collemare J."/>
            <person name="Cotton P."/>
            <person name="Danchin E.G."/>
            <person name="Da Silva C."/>
            <person name="Gautier A."/>
            <person name="Giraud C."/>
            <person name="Giraud T."/>
            <person name="Gonzalez C."/>
            <person name="Grossetete S."/>
            <person name="Guldener U."/>
            <person name="Henrissat B."/>
            <person name="Howlett B.J."/>
            <person name="Kodira C."/>
            <person name="Kretschmer M."/>
            <person name="Lappartient A."/>
            <person name="Leroch M."/>
            <person name="Levis C."/>
            <person name="Mauceli E."/>
            <person name="Neuveglise C."/>
            <person name="Oeser B."/>
            <person name="Pearson M."/>
            <person name="Poulain J."/>
            <person name="Poussereau N."/>
            <person name="Quesneville H."/>
            <person name="Rascle C."/>
            <person name="Schumacher J."/>
            <person name="Segurens B."/>
            <person name="Sexton A."/>
            <person name="Silva E."/>
            <person name="Sirven C."/>
            <person name="Soanes D.M."/>
            <person name="Talbot N.J."/>
            <person name="Templeton M."/>
            <person name="Yandava C."/>
            <person name="Yarden O."/>
            <person name="Zeng Q."/>
            <person name="Rollins J.A."/>
            <person name="Lebrun M.H."/>
            <person name="Dickman M."/>
        </authorList>
    </citation>
    <scope>NUCLEOTIDE SEQUENCE [LARGE SCALE GENOMIC DNA]</scope>
    <source>
        <strain evidence="2">T4</strain>
    </source>
</reference>
<dbReference type="AlphaFoldDB" id="G2Y446"/>
<sequence length="136" mass="14886">MPKKLSGIMILRRKDLSAMSNGNLGNLGVLANFLVCDQDPRMKVLGNNQGENRCWRGFCCVSGFLPRKPNMLVCVLVLSGKTFGKTLETRVGRAPWLFRVLGTEILQGDDGECGKKRLSFGELDSGNGWTNFGFGG</sequence>
<organism evidence="1 2">
    <name type="scientific">Botryotinia fuckeliana (strain T4)</name>
    <name type="common">Noble rot fungus</name>
    <name type="synonym">Botrytis cinerea</name>
    <dbReference type="NCBI Taxonomy" id="999810"/>
    <lineage>
        <taxon>Eukaryota</taxon>
        <taxon>Fungi</taxon>
        <taxon>Dikarya</taxon>
        <taxon>Ascomycota</taxon>
        <taxon>Pezizomycotina</taxon>
        <taxon>Leotiomycetes</taxon>
        <taxon>Helotiales</taxon>
        <taxon>Sclerotiniaceae</taxon>
        <taxon>Botrytis</taxon>
    </lineage>
</organism>
<dbReference type="EMBL" id="FQ790286">
    <property type="protein sequence ID" value="CCD47436.1"/>
    <property type="molecule type" value="Genomic_DNA"/>
</dbReference>
<accession>G2Y446</accession>
<dbReference type="Proteomes" id="UP000008177">
    <property type="component" value="Unplaced contigs"/>
</dbReference>
<dbReference type="HOGENOM" id="CLU_1875118_0_0_1"/>
<proteinExistence type="predicted"/>
<evidence type="ECO:0000313" key="1">
    <source>
        <dbReference type="EMBL" id="CCD47436.1"/>
    </source>
</evidence>
<name>G2Y446_BOTF4</name>
<dbReference type="InParanoid" id="G2Y446"/>
<gene>
    <name evidence="1" type="ORF">BofuT4_P005950.1</name>
</gene>